<sequence>MKVYIKPTSVEYSIFVETSLMLSKHEEEGGEQLTRDYGSWGDEDWSEDEY</sequence>
<protein>
    <submittedName>
        <fullName evidence="2">Uncharacterized protein</fullName>
    </submittedName>
</protein>
<accession>A0A7W5UFJ1</accession>
<organism evidence="2 3">
    <name type="scientific">Alloprevotella rava</name>
    <dbReference type="NCBI Taxonomy" id="671218"/>
    <lineage>
        <taxon>Bacteria</taxon>
        <taxon>Pseudomonadati</taxon>
        <taxon>Bacteroidota</taxon>
        <taxon>Bacteroidia</taxon>
        <taxon>Bacteroidales</taxon>
        <taxon>Prevotellaceae</taxon>
        <taxon>Alloprevotella</taxon>
    </lineage>
</organism>
<dbReference type="EMBL" id="JACICA010000010">
    <property type="protein sequence ID" value="MBB3703319.1"/>
    <property type="molecule type" value="Genomic_DNA"/>
</dbReference>
<reference evidence="2 3" key="1">
    <citation type="submission" date="2020-08" db="EMBL/GenBank/DDBJ databases">
        <title>Genomic Encyclopedia of Type Strains, Phase IV (KMG-IV): sequencing the most valuable type-strain genomes for metagenomic binning, comparative biology and taxonomic classification.</title>
        <authorList>
            <person name="Goeker M."/>
        </authorList>
    </citation>
    <scope>NUCLEOTIDE SEQUENCE [LARGE SCALE GENOMIC DNA]</scope>
    <source>
        <strain evidence="2 3">DSM 22548</strain>
    </source>
</reference>
<proteinExistence type="predicted"/>
<evidence type="ECO:0000256" key="1">
    <source>
        <dbReference type="SAM" id="MobiDB-lite"/>
    </source>
</evidence>
<evidence type="ECO:0000313" key="3">
    <source>
        <dbReference type="Proteomes" id="UP000541425"/>
    </source>
</evidence>
<dbReference type="AlphaFoldDB" id="A0A7W5UFJ1"/>
<dbReference type="RefSeq" id="WP_183697607.1">
    <property type="nucleotide sequence ID" value="NZ_JACICA010000010.1"/>
</dbReference>
<gene>
    <name evidence="2" type="ORF">FHS60_001801</name>
</gene>
<feature type="region of interest" description="Disordered" evidence="1">
    <location>
        <begin position="24"/>
        <end position="50"/>
    </location>
</feature>
<comment type="caution">
    <text evidence="2">The sequence shown here is derived from an EMBL/GenBank/DDBJ whole genome shotgun (WGS) entry which is preliminary data.</text>
</comment>
<evidence type="ECO:0000313" key="2">
    <source>
        <dbReference type="EMBL" id="MBB3703319.1"/>
    </source>
</evidence>
<name>A0A7W5UFJ1_9BACT</name>
<dbReference type="Proteomes" id="UP000541425">
    <property type="component" value="Unassembled WGS sequence"/>
</dbReference>
<feature type="compositionally biased region" description="Acidic residues" evidence="1">
    <location>
        <begin position="41"/>
        <end position="50"/>
    </location>
</feature>